<dbReference type="AlphaFoldDB" id="A0A6A4H8L2"/>
<evidence type="ECO:0000256" key="2">
    <source>
        <dbReference type="SAM" id="Phobius"/>
    </source>
</evidence>
<protein>
    <recommendedName>
        <fullName evidence="3">DUF6534 domain-containing protein</fullName>
    </recommendedName>
</protein>
<evidence type="ECO:0000259" key="3">
    <source>
        <dbReference type="Pfam" id="PF20152"/>
    </source>
</evidence>
<evidence type="ECO:0000256" key="1">
    <source>
        <dbReference type="SAM" id="MobiDB-lite"/>
    </source>
</evidence>
<dbReference type="InterPro" id="IPR045339">
    <property type="entry name" value="DUF6534"/>
</dbReference>
<dbReference type="OrthoDB" id="3183258at2759"/>
<feature type="region of interest" description="Disordered" evidence="1">
    <location>
        <begin position="259"/>
        <end position="283"/>
    </location>
</feature>
<reference evidence="4" key="1">
    <citation type="journal article" date="2019" name="Environ. Microbiol.">
        <title>Fungal ecological strategies reflected in gene transcription - a case study of two litter decomposers.</title>
        <authorList>
            <person name="Barbi F."/>
            <person name="Kohler A."/>
            <person name="Barry K."/>
            <person name="Baskaran P."/>
            <person name="Daum C."/>
            <person name="Fauchery L."/>
            <person name="Ihrmark K."/>
            <person name="Kuo A."/>
            <person name="LaButti K."/>
            <person name="Lipzen A."/>
            <person name="Morin E."/>
            <person name="Grigoriev I.V."/>
            <person name="Henrissat B."/>
            <person name="Lindahl B."/>
            <person name="Martin F."/>
        </authorList>
    </citation>
    <scope>NUCLEOTIDE SEQUENCE</scope>
    <source>
        <strain evidence="4">JB14</strain>
    </source>
</reference>
<keyword evidence="2" id="KW-0812">Transmembrane</keyword>
<organism evidence="4 5">
    <name type="scientific">Gymnopus androsaceus JB14</name>
    <dbReference type="NCBI Taxonomy" id="1447944"/>
    <lineage>
        <taxon>Eukaryota</taxon>
        <taxon>Fungi</taxon>
        <taxon>Dikarya</taxon>
        <taxon>Basidiomycota</taxon>
        <taxon>Agaricomycotina</taxon>
        <taxon>Agaricomycetes</taxon>
        <taxon>Agaricomycetidae</taxon>
        <taxon>Agaricales</taxon>
        <taxon>Marasmiineae</taxon>
        <taxon>Omphalotaceae</taxon>
        <taxon>Gymnopus</taxon>
    </lineage>
</organism>
<keyword evidence="2" id="KW-0472">Membrane</keyword>
<keyword evidence="2" id="KW-1133">Transmembrane helix</keyword>
<evidence type="ECO:0000313" key="4">
    <source>
        <dbReference type="EMBL" id="KAE9394579.1"/>
    </source>
</evidence>
<evidence type="ECO:0000313" key="5">
    <source>
        <dbReference type="Proteomes" id="UP000799118"/>
    </source>
</evidence>
<gene>
    <name evidence="4" type="ORF">BT96DRAFT_183780</name>
</gene>
<feature type="transmembrane region" description="Helical" evidence="2">
    <location>
        <begin position="81"/>
        <end position="102"/>
    </location>
</feature>
<dbReference type="PANTHER" id="PTHR40465:SF1">
    <property type="entry name" value="DUF6534 DOMAIN-CONTAINING PROTEIN"/>
    <property type="match status" value="1"/>
</dbReference>
<dbReference type="EMBL" id="ML769547">
    <property type="protein sequence ID" value="KAE9394579.1"/>
    <property type="molecule type" value="Genomic_DNA"/>
</dbReference>
<keyword evidence="5" id="KW-1185">Reference proteome</keyword>
<proteinExistence type="predicted"/>
<dbReference type="Proteomes" id="UP000799118">
    <property type="component" value="Unassembled WGS sequence"/>
</dbReference>
<dbReference type="Pfam" id="PF20152">
    <property type="entry name" value="DUF6534"/>
    <property type="match status" value="1"/>
</dbReference>
<feature type="compositionally biased region" description="Polar residues" evidence="1">
    <location>
        <begin position="272"/>
        <end position="283"/>
    </location>
</feature>
<feature type="transmembrane region" description="Helical" evidence="2">
    <location>
        <begin position="41"/>
        <end position="61"/>
    </location>
</feature>
<feature type="transmembrane region" description="Helical" evidence="2">
    <location>
        <begin position="6"/>
        <end position="29"/>
    </location>
</feature>
<dbReference type="PANTHER" id="PTHR40465">
    <property type="entry name" value="CHROMOSOME 1, WHOLE GENOME SHOTGUN SEQUENCE"/>
    <property type="match status" value="1"/>
</dbReference>
<accession>A0A6A4H8L2</accession>
<name>A0A6A4H8L2_9AGAR</name>
<sequence>MTGCPILTGFTFNAILLGLLSGQVYSYCFTHRRKDPVGLKTLVYTLYLANVASTVIVAIYLQKTLIQHFNDPQNLEISDWTFAAGAPLTGTIAALCQFFFAWRIYSLTNNHIATAAVGFSTICRLHSLQVLGAPLAFWSNHSRYYHNICSCYLPKRHKTGHPNSDQVVDKIVQMTVQTGSVTALCALLDIITFLVSTSGTHLIFNLSLAKLYSVSLMCSLNSRDGWALSMSTNGQQSSTCDSPRSRRVMSSGMVFTNGLSRSDVHSDRPSVLKSNESFAGHSS</sequence>
<feature type="domain" description="DUF6534" evidence="3">
    <location>
        <begin position="150"/>
        <end position="224"/>
    </location>
</feature>